<dbReference type="InterPro" id="IPR037152">
    <property type="entry name" value="L-asparaginase_N_sf"/>
</dbReference>
<dbReference type="FunFam" id="3.40.50.1170:FF:000001">
    <property type="entry name" value="L-asparaginase 2"/>
    <property type="match status" value="1"/>
</dbReference>
<dbReference type="AlphaFoldDB" id="A0A381SP52"/>
<dbReference type="InterPro" id="IPR027474">
    <property type="entry name" value="L-asparaginase_N"/>
</dbReference>
<gene>
    <name evidence="4" type="ORF">METZ01_LOCUS55917</name>
</gene>
<dbReference type="SMART" id="SM00870">
    <property type="entry name" value="Asparaginase"/>
    <property type="match status" value="1"/>
</dbReference>
<accession>A0A381SP52</accession>
<proteinExistence type="inferred from homology"/>
<evidence type="ECO:0000256" key="2">
    <source>
        <dbReference type="SAM" id="Phobius"/>
    </source>
</evidence>
<feature type="domain" description="L-asparaginase N-terminal" evidence="3">
    <location>
        <begin position="45"/>
        <end position="228"/>
    </location>
</feature>
<dbReference type="PANTHER" id="PTHR11707">
    <property type="entry name" value="L-ASPARAGINASE"/>
    <property type="match status" value="1"/>
</dbReference>
<dbReference type="GO" id="GO:0006528">
    <property type="term" value="P:asparagine metabolic process"/>
    <property type="evidence" value="ECO:0007669"/>
    <property type="project" value="InterPro"/>
</dbReference>
<evidence type="ECO:0000259" key="3">
    <source>
        <dbReference type="Pfam" id="PF00710"/>
    </source>
</evidence>
<keyword evidence="2" id="KW-0812">Transmembrane</keyword>
<evidence type="ECO:0000313" key="4">
    <source>
        <dbReference type="EMBL" id="SVA03063.1"/>
    </source>
</evidence>
<evidence type="ECO:0000256" key="1">
    <source>
        <dbReference type="ARBA" id="ARBA00010518"/>
    </source>
</evidence>
<sequence length="250" mass="27457">MLVDGARGKPEQQRIMRHRGVIVGLTLIAALVWTPVQEAVAEQSRVRLITTGGTISNRPGGRLSAVELLASVPDLEDLLEAEPEEFANIPSSALTLDQWLQLARRINQVFQTDPALAGIVVTSGTDTLEELAYFLHLTVRHARPVVVVGAMRRPGALGYDGAANLRQALRVAGDAESPGRGVLVVFNNEINSAREVTKTDALHLQAFQSRNNGALGATARDRVIYYRRLDRRHTTTTEFDIERISRLPRV</sequence>
<dbReference type="PIRSF" id="PIRSF001220">
    <property type="entry name" value="L-ASNase_gatD"/>
    <property type="match status" value="1"/>
</dbReference>
<dbReference type="PROSITE" id="PS00144">
    <property type="entry name" value="ASN_GLN_ASE_1"/>
    <property type="match status" value="1"/>
</dbReference>
<dbReference type="InterPro" id="IPR004550">
    <property type="entry name" value="AsnASE_II"/>
</dbReference>
<dbReference type="InterPro" id="IPR020827">
    <property type="entry name" value="Asparaginase/glutaminase_AS1"/>
</dbReference>
<reference evidence="4" key="1">
    <citation type="submission" date="2018-05" db="EMBL/GenBank/DDBJ databases">
        <authorList>
            <person name="Lanie J.A."/>
            <person name="Ng W.-L."/>
            <person name="Kazmierczak K.M."/>
            <person name="Andrzejewski T.M."/>
            <person name="Davidsen T.M."/>
            <person name="Wayne K.J."/>
            <person name="Tettelin H."/>
            <person name="Glass J.I."/>
            <person name="Rusch D."/>
            <person name="Podicherti R."/>
            <person name="Tsui H.-C.T."/>
            <person name="Winkler M.E."/>
        </authorList>
    </citation>
    <scope>NUCLEOTIDE SEQUENCE</scope>
</reference>
<feature type="transmembrane region" description="Helical" evidence="2">
    <location>
        <begin position="20"/>
        <end position="36"/>
    </location>
</feature>
<dbReference type="PANTHER" id="PTHR11707:SF28">
    <property type="entry name" value="60 KDA LYSOPHOSPHOLIPASE"/>
    <property type="match status" value="1"/>
</dbReference>
<dbReference type="Gene3D" id="3.40.50.1170">
    <property type="entry name" value="L-asparaginase, N-terminal domain"/>
    <property type="match status" value="1"/>
</dbReference>
<feature type="non-terminal residue" evidence="4">
    <location>
        <position position="250"/>
    </location>
</feature>
<dbReference type="PRINTS" id="PR00139">
    <property type="entry name" value="ASNGLNASE"/>
</dbReference>
<organism evidence="4">
    <name type="scientific">marine metagenome</name>
    <dbReference type="NCBI Taxonomy" id="408172"/>
    <lineage>
        <taxon>unclassified sequences</taxon>
        <taxon>metagenomes</taxon>
        <taxon>ecological metagenomes</taxon>
    </lineage>
</organism>
<comment type="similarity">
    <text evidence="1">Belongs to the asparaginase 1 family.</text>
</comment>
<dbReference type="InterPro" id="IPR036152">
    <property type="entry name" value="Asp/glu_Ase-like_sf"/>
</dbReference>
<dbReference type="GO" id="GO:0004067">
    <property type="term" value="F:asparaginase activity"/>
    <property type="evidence" value="ECO:0007669"/>
    <property type="project" value="InterPro"/>
</dbReference>
<keyword evidence="2" id="KW-1133">Transmembrane helix</keyword>
<dbReference type="InterPro" id="IPR006034">
    <property type="entry name" value="Asparaginase/glutaminase-like"/>
</dbReference>
<dbReference type="SUPFAM" id="SSF53774">
    <property type="entry name" value="Glutaminase/Asparaginase"/>
    <property type="match status" value="1"/>
</dbReference>
<protein>
    <recommendedName>
        <fullName evidence="3">L-asparaginase N-terminal domain-containing protein</fullName>
    </recommendedName>
</protein>
<dbReference type="EMBL" id="UINC01003069">
    <property type="protein sequence ID" value="SVA03063.1"/>
    <property type="molecule type" value="Genomic_DNA"/>
</dbReference>
<name>A0A381SP52_9ZZZZ</name>
<dbReference type="PROSITE" id="PS51732">
    <property type="entry name" value="ASN_GLN_ASE_3"/>
    <property type="match status" value="1"/>
</dbReference>
<dbReference type="Pfam" id="PF00710">
    <property type="entry name" value="Asparaginase"/>
    <property type="match status" value="1"/>
</dbReference>
<keyword evidence="2" id="KW-0472">Membrane</keyword>
<dbReference type="PIRSF" id="PIRSF500176">
    <property type="entry name" value="L_ASNase"/>
    <property type="match status" value="1"/>
</dbReference>
<dbReference type="CDD" id="cd08964">
    <property type="entry name" value="L-asparaginase_II"/>
    <property type="match status" value="1"/>
</dbReference>